<feature type="compositionally biased region" description="Basic and acidic residues" evidence="1">
    <location>
        <begin position="110"/>
        <end position="124"/>
    </location>
</feature>
<protein>
    <submittedName>
        <fullName evidence="2">Uncharacterized protein</fullName>
    </submittedName>
</protein>
<keyword evidence="3" id="KW-1185">Reference proteome</keyword>
<reference evidence="2" key="1">
    <citation type="submission" date="2020-03" db="EMBL/GenBank/DDBJ databases">
        <title>A high-quality chromosome-level genome assembly of a woody plant with both climbing and erect habits, Rhamnella rubrinervis.</title>
        <authorList>
            <person name="Lu Z."/>
            <person name="Yang Y."/>
            <person name="Zhu X."/>
            <person name="Sun Y."/>
        </authorList>
    </citation>
    <scope>NUCLEOTIDE SEQUENCE</scope>
    <source>
        <strain evidence="2">BYM</strain>
        <tissue evidence="2">Leaf</tissue>
    </source>
</reference>
<dbReference type="EMBL" id="VOIH02000001">
    <property type="protein sequence ID" value="KAF3457445.1"/>
    <property type="molecule type" value="Genomic_DNA"/>
</dbReference>
<comment type="caution">
    <text evidence="2">The sequence shown here is derived from an EMBL/GenBank/DDBJ whole genome shotgun (WGS) entry which is preliminary data.</text>
</comment>
<gene>
    <name evidence="2" type="ORF">FNV43_RR02103</name>
</gene>
<feature type="region of interest" description="Disordered" evidence="1">
    <location>
        <begin position="96"/>
        <end position="147"/>
    </location>
</feature>
<organism evidence="2 3">
    <name type="scientific">Rhamnella rubrinervis</name>
    <dbReference type="NCBI Taxonomy" id="2594499"/>
    <lineage>
        <taxon>Eukaryota</taxon>
        <taxon>Viridiplantae</taxon>
        <taxon>Streptophyta</taxon>
        <taxon>Embryophyta</taxon>
        <taxon>Tracheophyta</taxon>
        <taxon>Spermatophyta</taxon>
        <taxon>Magnoliopsida</taxon>
        <taxon>eudicotyledons</taxon>
        <taxon>Gunneridae</taxon>
        <taxon>Pentapetalae</taxon>
        <taxon>rosids</taxon>
        <taxon>fabids</taxon>
        <taxon>Rosales</taxon>
        <taxon>Rhamnaceae</taxon>
        <taxon>rhamnoid group</taxon>
        <taxon>Rhamneae</taxon>
        <taxon>Rhamnella</taxon>
    </lineage>
</organism>
<dbReference type="AlphaFoldDB" id="A0A8K0MTV0"/>
<evidence type="ECO:0000313" key="2">
    <source>
        <dbReference type="EMBL" id="KAF3457445.1"/>
    </source>
</evidence>
<feature type="compositionally biased region" description="Acidic residues" evidence="1">
    <location>
        <begin position="137"/>
        <end position="147"/>
    </location>
</feature>
<dbReference type="Proteomes" id="UP000796880">
    <property type="component" value="Unassembled WGS sequence"/>
</dbReference>
<evidence type="ECO:0000313" key="3">
    <source>
        <dbReference type="Proteomes" id="UP000796880"/>
    </source>
</evidence>
<proteinExistence type="predicted"/>
<evidence type="ECO:0000256" key="1">
    <source>
        <dbReference type="SAM" id="MobiDB-lite"/>
    </source>
</evidence>
<accession>A0A8K0MTV0</accession>
<sequence length="147" mass="16179">MERGPQKGPFSFSFRLKMAALIQMPGLGCRALEGIWCEPVDKGFKVSLLLILPLSGSPWRRRLILDTGSEEEEDEEDLTPLWSLFGGSALEAGFSGVRRGVPSMGGEEMSGDKAEPEDRAKEIEPSEQSDLGMRGEPEEEEEEVIGH</sequence>
<name>A0A8K0MTV0_9ROSA</name>